<feature type="compositionally biased region" description="Gly residues" evidence="1">
    <location>
        <begin position="677"/>
        <end position="686"/>
    </location>
</feature>
<name>E1ZHZ2_CHLVA</name>
<feature type="region of interest" description="Disordered" evidence="1">
    <location>
        <begin position="650"/>
        <end position="736"/>
    </location>
</feature>
<gene>
    <name evidence="2" type="ORF">CHLNCDRAFT_135321</name>
</gene>
<dbReference type="KEGG" id="cvr:CHLNCDRAFT_135321"/>
<feature type="compositionally biased region" description="Gly residues" evidence="1">
    <location>
        <begin position="365"/>
        <end position="374"/>
    </location>
</feature>
<sequence length="969" mass="95607">MIVLLLVATLPLSFLCMSILTMAAVATCLRAFALHQYTQRLSELAVHEQGEGGQGEGGDGGGSASGGAAALSSAAQRRPRRPSTLLTAVAAAGRPFSLLHLRLSLVERDFTEPGDYELLLRLDELEADEPALPLEGHGQGSPATQELRAGALAARSASVANPFDVAELLARISLLAPCPAPSLGSGGPLALTDASSRLVSWVQPSGPRSKGQGVEDVEQGVVLAEPTSTGGALLRITLLAAGFIIGPAGACVRDVCQATGTDIKSWTASPDERCTRSCRLVEGPRQGVARAVGILCDAVGRYKELCEGQYAGAHGSQSVARIQHVSGVDFSYQPPPRSVVPYAASLKGQAGARRQGSGKSHKAGSAGGGNGRHGSGSSQARRGSSAERAPGGAGTGGSPGLSPTAAEAGAGSGAGSGGSPGTSPGSGSGRGGQRGAAGRLKRAGSLPSAAGKLPQQQHPAPTDKLEKGDVMRRAAAPGQQHISLLLQQLAQQDAAQQAAAAAALADQQARPARASACPHSRPAPLAPAGLAATACAPAAGLRGSYELSEPGVLLPSSLSPLATPWTHLPDFAGTAAEAEARLAAQSLASNAGVLAAAAAAWQSAERQQAELSEELLHLAAAAGLLGTLTGDGTVPGEGAGVAALAQLQAAGHPMPPAPRSSLDGGTSAGMGAEPGLYAGGFGGGGLPPQQEQHMPLSAFQPPNFTPYDTDGNPSGRASHAGDSSADSTSSSSAAASRQLLFEQAEPGTPGPRQAAAAAMATPPSAATAAAAAPAFGFGPMPAAFALAPSGDSPGGADVAGADVAGAGAEAVHRGEGPSRNFSSAPFLPFSGPALARAASVPGPQGHSQELGRLTDLLTLARSNSYASAPTSHPTPGSADHSPTASGDCGGGAASPAVPPRASGFGAQGGSLFASAFSPRAPGGLPAAPSLPMPRRLAAGALGARSASAAAAFASGQLFSEVDLMVDQMF</sequence>
<dbReference type="InParanoid" id="E1ZHZ2"/>
<dbReference type="EMBL" id="GL433847">
    <property type="protein sequence ID" value="EFN54690.1"/>
    <property type="molecule type" value="Genomic_DNA"/>
</dbReference>
<dbReference type="eggNOG" id="ENOG502S72G">
    <property type="taxonomic scope" value="Eukaryota"/>
</dbReference>
<dbReference type="STRING" id="554065.E1ZHZ2"/>
<keyword evidence="3" id="KW-1185">Reference proteome</keyword>
<feature type="region of interest" description="Disordered" evidence="1">
    <location>
        <begin position="47"/>
        <end position="81"/>
    </location>
</feature>
<dbReference type="GeneID" id="17354076"/>
<evidence type="ECO:0008006" key="4">
    <source>
        <dbReference type="Google" id="ProtNLM"/>
    </source>
</evidence>
<feature type="compositionally biased region" description="Low complexity" evidence="1">
    <location>
        <begin position="400"/>
        <end position="409"/>
    </location>
</feature>
<proteinExistence type="predicted"/>
<feature type="region of interest" description="Disordered" evidence="1">
    <location>
        <begin position="347"/>
        <end position="463"/>
    </location>
</feature>
<protein>
    <recommendedName>
        <fullName evidence="4">K Homology domain-containing protein</fullName>
    </recommendedName>
</protein>
<feature type="region of interest" description="Disordered" evidence="1">
    <location>
        <begin position="865"/>
        <end position="901"/>
    </location>
</feature>
<accession>E1ZHZ2</accession>
<evidence type="ECO:0000256" key="1">
    <source>
        <dbReference type="SAM" id="MobiDB-lite"/>
    </source>
</evidence>
<feature type="compositionally biased region" description="Gly residues" evidence="1">
    <location>
        <begin position="410"/>
        <end position="435"/>
    </location>
</feature>
<reference evidence="2 3" key="1">
    <citation type="journal article" date="2010" name="Plant Cell">
        <title>The Chlorella variabilis NC64A genome reveals adaptation to photosymbiosis, coevolution with viruses, and cryptic sex.</title>
        <authorList>
            <person name="Blanc G."/>
            <person name="Duncan G."/>
            <person name="Agarkova I."/>
            <person name="Borodovsky M."/>
            <person name="Gurnon J."/>
            <person name="Kuo A."/>
            <person name="Lindquist E."/>
            <person name="Lucas S."/>
            <person name="Pangilinan J."/>
            <person name="Polle J."/>
            <person name="Salamov A."/>
            <person name="Terry A."/>
            <person name="Yamada T."/>
            <person name="Dunigan D.D."/>
            <person name="Grigoriev I.V."/>
            <person name="Claverie J.M."/>
            <person name="Van Etten J.L."/>
        </authorList>
    </citation>
    <scope>NUCLEOTIDE SEQUENCE [LARGE SCALE GENOMIC DNA]</scope>
    <source>
        <strain evidence="2 3">NC64A</strain>
    </source>
</reference>
<dbReference type="AlphaFoldDB" id="E1ZHZ2"/>
<dbReference type="RefSeq" id="XP_005846792.1">
    <property type="nucleotide sequence ID" value="XM_005846730.1"/>
</dbReference>
<dbReference type="Proteomes" id="UP000008141">
    <property type="component" value="Unassembled WGS sequence"/>
</dbReference>
<feature type="compositionally biased region" description="Gly residues" evidence="1">
    <location>
        <begin position="51"/>
        <end position="65"/>
    </location>
</feature>
<feature type="compositionally biased region" description="Polar residues" evidence="1">
    <location>
        <begin position="865"/>
        <end position="884"/>
    </location>
</feature>
<evidence type="ECO:0000313" key="3">
    <source>
        <dbReference type="Proteomes" id="UP000008141"/>
    </source>
</evidence>
<feature type="compositionally biased region" description="Low complexity" evidence="1">
    <location>
        <begin position="714"/>
        <end position="736"/>
    </location>
</feature>
<dbReference type="OrthoDB" id="550454at2759"/>
<feature type="compositionally biased region" description="Low complexity" evidence="1">
    <location>
        <begin position="66"/>
        <end position="76"/>
    </location>
</feature>
<organism evidence="3">
    <name type="scientific">Chlorella variabilis</name>
    <name type="common">Green alga</name>
    <dbReference type="NCBI Taxonomy" id="554065"/>
    <lineage>
        <taxon>Eukaryota</taxon>
        <taxon>Viridiplantae</taxon>
        <taxon>Chlorophyta</taxon>
        <taxon>core chlorophytes</taxon>
        <taxon>Trebouxiophyceae</taxon>
        <taxon>Chlorellales</taxon>
        <taxon>Chlorellaceae</taxon>
        <taxon>Chlorella clade</taxon>
        <taxon>Chlorella</taxon>
    </lineage>
</organism>
<feature type="compositionally biased region" description="Low complexity" evidence="1">
    <location>
        <begin position="375"/>
        <end position="390"/>
    </location>
</feature>
<dbReference type="CDD" id="cd00105">
    <property type="entry name" value="KH-I"/>
    <property type="match status" value="1"/>
</dbReference>
<evidence type="ECO:0000313" key="2">
    <source>
        <dbReference type="EMBL" id="EFN54690.1"/>
    </source>
</evidence>